<dbReference type="AlphaFoldDB" id="A0A371IGE8"/>
<feature type="compositionally biased region" description="Basic and acidic residues" evidence="1">
    <location>
        <begin position="1"/>
        <end position="12"/>
    </location>
</feature>
<proteinExistence type="predicted"/>
<sequence length="116" mass="13743">MKREKEKSEKKKKENKRKVMKKIGTEHPNRPECPKRLECPKPKNDKKKRECGRQGSVNDELLRAIFQRYSTRTTFHKGIEHQIDFTLGATLPNRATNRVEKSKEIQQQVDKLIEKD</sequence>
<reference evidence="2" key="1">
    <citation type="submission" date="2018-05" db="EMBL/GenBank/DDBJ databases">
        <title>Draft genome of Mucuna pruriens seed.</title>
        <authorList>
            <person name="Nnadi N.E."/>
            <person name="Vos R."/>
            <person name="Hasami M.H."/>
            <person name="Devisetty U.K."/>
            <person name="Aguiy J.C."/>
        </authorList>
    </citation>
    <scope>NUCLEOTIDE SEQUENCE [LARGE SCALE GENOMIC DNA]</scope>
    <source>
        <strain evidence="2">JCA_2017</strain>
    </source>
</reference>
<feature type="non-terminal residue" evidence="2">
    <location>
        <position position="1"/>
    </location>
</feature>
<dbReference type="EMBL" id="QJKJ01000124">
    <property type="protein sequence ID" value="RDY14156.1"/>
    <property type="molecule type" value="Genomic_DNA"/>
</dbReference>
<evidence type="ECO:0000256" key="1">
    <source>
        <dbReference type="SAM" id="MobiDB-lite"/>
    </source>
</evidence>
<feature type="compositionally biased region" description="Basic and acidic residues" evidence="1">
    <location>
        <begin position="23"/>
        <end position="52"/>
    </location>
</feature>
<protein>
    <submittedName>
        <fullName evidence="2">Uncharacterized protein</fullName>
    </submittedName>
</protein>
<dbReference type="Proteomes" id="UP000257109">
    <property type="component" value="Unassembled WGS sequence"/>
</dbReference>
<feature type="region of interest" description="Disordered" evidence="1">
    <location>
        <begin position="1"/>
        <end position="56"/>
    </location>
</feature>
<keyword evidence="3" id="KW-1185">Reference proteome</keyword>
<name>A0A371IGE8_MUCPR</name>
<gene>
    <name evidence="2" type="ORF">CR513_00823</name>
</gene>
<organism evidence="2 3">
    <name type="scientific">Mucuna pruriens</name>
    <name type="common">Velvet bean</name>
    <name type="synonym">Dolichos pruriens</name>
    <dbReference type="NCBI Taxonomy" id="157652"/>
    <lineage>
        <taxon>Eukaryota</taxon>
        <taxon>Viridiplantae</taxon>
        <taxon>Streptophyta</taxon>
        <taxon>Embryophyta</taxon>
        <taxon>Tracheophyta</taxon>
        <taxon>Spermatophyta</taxon>
        <taxon>Magnoliopsida</taxon>
        <taxon>eudicotyledons</taxon>
        <taxon>Gunneridae</taxon>
        <taxon>Pentapetalae</taxon>
        <taxon>rosids</taxon>
        <taxon>fabids</taxon>
        <taxon>Fabales</taxon>
        <taxon>Fabaceae</taxon>
        <taxon>Papilionoideae</taxon>
        <taxon>50 kb inversion clade</taxon>
        <taxon>NPAAA clade</taxon>
        <taxon>indigoferoid/millettioid clade</taxon>
        <taxon>Phaseoleae</taxon>
        <taxon>Mucuna</taxon>
    </lineage>
</organism>
<comment type="caution">
    <text evidence="2">The sequence shown here is derived from an EMBL/GenBank/DDBJ whole genome shotgun (WGS) entry which is preliminary data.</text>
</comment>
<evidence type="ECO:0000313" key="2">
    <source>
        <dbReference type="EMBL" id="RDY14156.1"/>
    </source>
</evidence>
<evidence type="ECO:0000313" key="3">
    <source>
        <dbReference type="Proteomes" id="UP000257109"/>
    </source>
</evidence>
<accession>A0A371IGE8</accession>